<organism evidence="1 2">
    <name type="scientific">Aeromonas bestiarum</name>
    <dbReference type="NCBI Taxonomy" id="105751"/>
    <lineage>
        <taxon>Bacteria</taxon>
        <taxon>Pseudomonadati</taxon>
        <taxon>Pseudomonadota</taxon>
        <taxon>Gammaproteobacteria</taxon>
        <taxon>Aeromonadales</taxon>
        <taxon>Aeromonadaceae</taxon>
        <taxon>Aeromonas</taxon>
    </lineage>
</organism>
<protein>
    <submittedName>
        <fullName evidence="1">Phage regulatory CII family protein</fullName>
    </submittedName>
</protein>
<sequence>MSNTTRNLHPHYRSACAGFVKDRNVEKLAASMGMSAHVLRNKFNQQQKHKLSGDDLIALYQVTKDETLLDALLFECGLTAVAIPDAERAPSLTHQVIQLNSQIASIGQRTLELTERGRITSNEHRSFMSIAAAAMGSVALLINDVEQRFQVVSPLAALAM</sequence>
<name>A0AAW7I2K5_9GAMM</name>
<dbReference type="Proteomes" id="UP001168216">
    <property type="component" value="Unassembled WGS sequence"/>
</dbReference>
<reference evidence="1" key="1">
    <citation type="submission" date="2023-08" db="EMBL/GenBank/DDBJ databases">
        <title>WGS of Aeromonas isolates.</title>
        <authorList>
            <person name="Lee H."/>
        </authorList>
    </citation>
    <scope>NUCLEOTIDE SEQUENCE</scope>
    <source>
        <strain evidence="1">SL22</strain>
    </source>
</reference>
<evidence type="ECO:0000313" key="2">
    <source>
        <dbReference type="Proteomes" id="UP001168216"/>
    </source>
</evidence>
<dbReference type="InterPro" id="IPR009679">
    <property type="entry name" value="Phage_186_CII-like"/>
</dbReference>
<evidence type="ECO:0000313" key="1">
    <source>
        <dbReference type="EMBL" id="MDM5141475.1"/>
    </source>
</evidence>
<dbReference type="RefSeq" id="WP_235354732.1">
    <property type="nucleotide sequence ID" value="NZ_JAOPLV010000009.1"/>
</dbReference>
<proteinExistence type="predicted"/>
<gene>
    <name evidence="1" type="ORF">OB959_17015</name>
</gene>
<dbReference type="Pfam" id="PF06892">
    <property type="entry name" value="Phage_CP76"/>
    <property type="match status" value="1"/>
</dbReference>
<accession>A0AAW7I2K5</accession>
<dbReference type="EMBL" id="JAOPLV010000009">
    <property type="protein sequence ID" value="MDM5141475.1"/>
    <property type="molecule type" value="Genomic_DNA"/>
</dbReference>
<dbReference type="GO" id="GO:0003677">
    <property type="term" value="F:DNA binding"/>
    <property type="evidence" value="ECO:0007669"/>
    <property type="project" value="InterPro"/>
</dbReference>
<comment type="caution">
    <text evidence="1">The sequence shown here is derived from an EMBL/GenBank/DDBJ whole genome shotgun (WGS) entry which is preliminary data.</text>
</comment>
<dbReference type="AlphaFoldDB" id="A0AAW7I2K5"/>